<reference evidence="3 4" key="1">
    <citation type="journal article" date="2001" name="Proc. Natl. Acad. Sci. U.S.A.">
        <title>Genome sequence of an industrial microorganism Streptomyces avermitilis: deducing the ability of producing secondary metabolites.</title>
        <authorList>
            <person name="Omura S."/>
            <person name="Ikeda H."/>
            <person name="Ishikawa J."/>
            <person name="Hanamoto A."/>
            <person name="Takahashi C."/>
            <person name="Shinose M."/>
            <person name="Takahashi Y."/>
            <person name="Horikawa H."/>
            <person name="Nakazawa H."/>
            <person name="Osonoe T."/>
            <person name="Kikuchi H."/>
            <person name="Shiba T."/>
            <person name="Sakaki Y."/>
            <person name="Hattori M."/>
        </authorList>
    </citation>
    <scope>NUCLEOTIDE SEQUENCE [LARGE SCALE GENOMIC DNA]</scope>
    <source>
        <strain evidence="4">ATCC 31267 / DSM 46492 / JCM 5070 / NBRC 14893 / NCIMB 12804 / NRRL 8165 / MA-4680</strain>
    </source>
</reference>
<dbReference type="AlphaFoldDB" id="Q82Q71"/>
<proteinExistence type="predicted"/>
<sequence length="301" mass="32509">MSVVGFMRAPRGGALFITEVAQMTQCSGAAQHPIPPAVQEAYGTADLSSMPLFGGGFINFGYWQDIDLDQPLSEHDRICSQQALYRHVLSAMAPTEGLRALEVGSGLGVGAAVALEEYGFAHVTGMDIHPQQLRRAEQANSALLARRPERLLFAHGAAENMPFGDGTFDCVYSVEAAQHFRDLGAFAQETARVLRPGGRAVVTSFFVPDADPARTGRLAELLDTFATGLDVAHTVPLLTSSLERVGLTGVSVTSIGASVWPGWDRWLAGMWEPGTWPRNFLRAFREGTLDYFTVTAERPAV</sequence>
<evidence type="ECO:0000313" key="4">
    <source>
        <dbReference type="Proteomes" id="UP000000428"/>
    </source>
</evidence>
<name>Q82Q71_STRAW</name>
<dbReference type="GO" id="GO:0032259">
    <property type="term" value="P:methylation"/>
    <property type="evidence" value="ECO:0007669"/>
    <property type="project" value="UniProtKB-KW"/>
</dbReference>
<organism evidence="3 4">
    <name type="scientific">Streptomyces avermitilis (strain ATCC 31267 / DSM 46492 / JCM 5070 / NBRC 14893 / NCIMB 12804 / NRRL 8165 / MA-4680)</name>
    <dbReference type="NCBI Taxonomy" id="227882"/>
    <lineage>
        <taxon>Bacteria</taxon>
        <taxon>Bacillati</taxon>
        <taxon>Actinomycetota</taxon>
        <taxon>Actinomycetes</taxon>
        <taxon>Kitasatosporales</taxon>
        <taxon>Streptomycetaceae</taxon>
        <taxon>Streptomyces</taxon>
    </lineage>
</organism>
<evidence type="ECO:0000259" key="2">
    <source>
        <dbReference type="Pfam" id="PF08241"/>
    </source>
</evidence>
<reference evidence="3 4" key="3">
    <citation type="journal article" date="2014" name="J. Ind. Microbiol. Biotechnol.">
        <title>Genome mining of the Streptomyces avermitilis genome and development of genome-minimized hosts for heterologous expression of biosynthetic gene clusters.</title>
        <authorList>
            <person name="Ikeda H."/>
            <person name="Shin-ya K."/>
            <person name="Omura S."/>
        </authorList>
    </citation>
    <scope>NUCLEOTIDE SEQUENCE [LARGE SCALE GENOMIC DNA]</scope>
    <source>
        <strain evidence="4">ATCC 31267 / DSM 46492 / JCM 5070 / NBRC 14893 / NCIMB 12804 / NRRL 8165 / MA-4680</strain>
    </source>
</reference>
<gene>
    <name evidence="3" type="ORF">SAVERM_650</name>
</gene>
<keyword evidence="1" id="KW-0808">Transferase</keyword>
<dbReference type="InterPro" id="IPR050447">
    <property type="entry name" value="Erg6_SMT_methyltransf"/>
</dbReference>
<dbReference type="GeneID" id="41537788"/>
<evidence type="ECO:0000256" key="1">
    <source>
        <dbReference type="ARBA" id="ARBA00022679"/>
    </source>
</evidence>
<dbReference type="Pfam" id="PF08241">
    <property type="entry name" value="Methyltransf_11"/>
    <property type="match status" value="1"/>
</dbReference>
<dbReference type="Gene3D" id="3.40.50.150">
    <property type="entry name" value="Vaccinia Virus protein VP39"/>
    <property type="match status" value="1"/>
</dbReference>
<dbReference type="PANTHER" id="PTHR44068:SF11">
    <property type="entry name" value="GERANYL DIPHOSPHATE 2-C-METHYLTRANSFERASE"/>
    <property type="match status" value="1"/>
</dbReference>
<evidence type="ECO:0000313" key="3">
    <source>
        <dbReference type="EMBL" id="BAC68360.1"/>
    </source>
</evidence>
<dbReference type="SUPFAM" id="SSF53335">
    <property type="entry name" value="S-adenosyl-L-methionine-dependent methyltransferases"/>
    <property type="match status" value="1"/>
</dbReference>
<protein>
    <submittedName>
        <fullName evidence="3">Methyltransferase</fullName>
    </submittedName>
</protein>
<dbReference type="PANTHER" id="PTHR44068">
    <property type="entry name" value="ZGC:194242"/>
    <property type="match status" value="1"/>
</dbReference>
<dbReference type="RefSeq" id="WP_010982088.1">
    <property type="nucleotide sequence ID" value="NC_003155.5"/>
</dbReference>
<reference evidence="3 4" key="2">
    <citation type="journal article" date="2003" name="Nat. Biotechnol.">
        <title>Complete genome sequence and comparative analysis of the industrial microorganism Streptomyces avermitilis.</title>
        <authorList>
            <person name="Ikeda H."/>
            <person name="Ishikawa J."/>
            <person name="Hanamoto A."/>
            <person name="Shinose M."/>
            <person name="Kikuchi H."/>
            <person name="Shiba T."/>
            <person name="Sakaki Y."/>
            <person name="Hattori M."/>
            <person name="Omura S."/>
        </authorList>
    </citation>
    <scope>NUCLEOTIDE SEQUENCE [LARGE SCALE GENOMIC DNA]</scope>
    <source>
        <strain evidence="4">ATCC 31267 / DSM 46492 / JCM 5070 / NBRC 14893 / NCIMB 12804 / NRRL 8165 / MA-4680</strain>
    </source>
</reference>
<dbReference type="Proteomes" id="UP000000428">
    <property type="component" value="Chromosome"/>
</dbReference>
<dbReference type="eggNOG" id="COG2230">
    <property type="taxonomic scope" value="Bacteria"/>
</dbReference>
<dbReference type="CDD" id="cd02440">
    <property type="entry name" value="AdoMet_MTases"/>
    <property type="match status" value="1"/>
</dbReference>
<dbReference type="HOGENOM" id="CLU_927220_0_0_11"/>
<dbReference type="GO" id="GO:0008757">
    <property type="term" value="F:S-adenosylmethionine-dependent methyltransferase activity"/>
    <property type="evidence" value="ECO:0007669"/>
    <property type="project" value="InterPro"/>
</dbReference>
<dbReference type="EMBL" id="BA000030">
    <property type="protein sequence ID" value="BAC68360.1"/>
    <property type="molecule type" value="Genomic_DNA"/>
</dbReference>
<dbReference type="KEGG" id="sma:SAVERM_650"/>
<keyword evidence="4" id="KW-1185">Reference proteome</keyword>
<accession>Q82Q71</accession>
<feature type="domain" description="Methyltransferase type 11" evidence="2">
    <location>
        <begin position="101"/>
        <end position="201"/>
    </location>
</feature>
<keyword evidence="3" id="KW-0489">Methyltransferase</keyword>
<dbReference type="InterPro" id="IPR013216">
    <property type="entry name" value="Methyltransf_11"/>
</dbReference>
<dbReference type="InterPro" id="IPR029063">
    <property type="entry name" value="SAM-dependent_MTases_sf"/>
</dbReference>